<dbReference type="AlphaFoldDB" id="A0AAV4N3S0"/>
<protein>
    <submittedName>
        <fullName evidence="1">Uncharacterized protein</fullName>
    </submittedName>
</protein>
<evidence type="ECO:0000313" key="2">
    <source>
        <dbReference type="Proteomes" id="UP001054945"/>
    </source>
</evidence>
<keyword evidence="2" id="KW-1185">Reference proteome</keyword>
<evidence type="ECO:0000313" key="1">
    <source>
        <dbReference type="EMBL" id="GIX78994.1"/>
    </source>
</evidence>
<name>A0AAV4N3S0_CAEEX</name>
<reference evidence="1 2" key="1">
    <citation type="submission" date="2021-06" db="EMBL/GenBank/DDBJ databases">
        <title>Caerostris extrusa draft genome.</title>
        <authorList>
            <person name="Kono N."/>
            <person name="Arakawa K."/>
        </authorList>
    </citation>
    <scope>NUCLEOTIDE SEQUENCE [LARGE SCALE GENOMIC DNA]</scope>
</reference>
<organism evidence="1 2">
    <name type="scientific">Caerostris extrusa</name>
    <name type="common">Bark spider</name>
    <name type="synonym">Caerostris bankana</name>
    <dbReference type="NCBI Taxonomy" id="172846"/>
    <lineage>
        <taxon>Eukaryota</taxon>
        <taxon>Metazoa</taxon>
        <taxon>Ecdysozoa</taxon>
        <taxon>Arthropoda</taxon>
        <taxon>Chelicerata</taxon>
        <taxon>Arachnida</taxon>
        <taxon>Araneae</taxon>
        <taxon>Araneomorphae</taxon>
        <taxon>Entelegynae</taxon>
        <taxon>Araneoidea</taxon>
        <taxon>Araneidae</taxon>
        <taxon>Caerostris</taxon>
    </lineage>
</organism>
<accession>A0AAV4N3S0</accession>
<gene>
    <name evidence="1" type="ORF">CEXT_724431</name>
</gene>
<comment type="caution">
    <text evidence="1">The sequence shown here is derived from an EMBL/GenBank/DDBJ whole genome shotgun (WGS) entry which is preliminary data.</text>
</comment>
<dbReference type="Proteomes" id="UP001054945">
    <property type="component" value="Unassembled WGS sequence"/>
</dbReference>
<proteinExistence type="predicted"/>
<dbReference type="EMBL" id="BPLR01020454">
    <property type="protein sequence ID" value="GIX78994.1"/>
    <property type="molecule type" value="Genomic_DNA"/>
</dbReference>
<sequence>MKWIRKGMEVTLHRDTRFSTPVMCHPVRVSLQRRRRDTIWARHLFFLLRNWTGNVTMVGDKERCSVGALLLNEMIAGLGSSSTTQ</sequence>